<dbReference type="Gene3D" id="2.70.70.10">
    <property type="entry name" value="Glucose Permease (Domain IIA)"/>
    <property type="match status" value="1"/>
</dbReference>
<keyword evidence="5" id="KW-0862">Zinc</keyword>
<dbReference type="SUPFAM" id="SSF51261">
    <property type="entry name" value="Duplicated hybrid motif"/>
    <property type="match status" value="1"/>
</dbReference>
<dbReference type="Pfam" id="PF01551">
    <property type="entry name" value="Peptidase_M23"/>
    <property type="match status" value="1"/>
</dbReference>
<dbReference type="CDD" id="cd12797">
    <property type="entry name" value="M23_peptidase"/>
    <property type="match status" value="1"/>
</dbReference>
<keyword evidence="2" id="KW-0645">Protease</keyword>
<organism evidence="9 10">
    <name type="scientific">Sphingomonas arvum</name>
    <dbReference type="NCBI Taxonomy" id="2992113"/>
    <lineage>
        <taxon>Bacteria</taxon>
        <taxon>Pseudomonadati</taxon>
        <taxon>Pseudomonadota</taxon>
        <taxon>Alphaproteobacteria</taxon>
        <taxon>Sphingomonadales</taxon>
        <taxon>Sphingomonadaceae</taxon>
        <taxon>Sphingomonas</taxon>
    </lineage>
</organism>
<evidence type="ECO:0000256" key="5">
    <source>
        <dbReference type="ARBA" id="ARBA00022833"/>
    </source>
</evidence>
<keyword evidence="4" id="KW-0378">Hydrolase</keyword>
<protein>
    <submittedName>
        <fullName evidence="9">M23 family metallopeptidase</fullName>
    </submittedName>
</protein>
<accession>A0ABT3JE17</accession>
<evidence type="ECO:0000256" key="7">
    <source>
        <dbReference type="SAM" id="Phobius"/>
    </source>
</evidence>
<evidence type="ECO:0000256" key="6">
    <source>
        <dbReference type="ARBA" id="ARBA00023049"/>
    </source>
</evidence>
<dbReference type="PANTHER" id="PTHR21666">
    <property type="entry name" value="PEPTIDASE-RELATED"/>
    <property type="match status" value="1"/>
</dbReference>
<sequence length="221" mass="23185">MAVSKLSLVGNTLVLVIVVGGGWLVWNNASKSPDQPPPAVGALSDAAQKIGYDPARNAPRSAALRTGALAISPAGLALPVDGIQPSDLTDTYTQSRAGGARVHNAIDIMAPRGRPVISATPGTVEKLFYSKGGGGITAYVRSPDRQWLYYYAHLDAYAPGLREGQQVTRGTPIGTVGFTGNANPSGPHLHFAVYRMGPNEKWYQGQPINPYPLLAGKRAGG</sequence>
<keyword evidence="7" id="KW-1133">Transmembrane helix</keyword>
<dbReference type="PANTHER" id="PTHR21666:SF288">
    <property type="entry name" value="CELL DIVISION PROTEIN YTFB"/>
    <property type="match status" value="1"/>
</dbReference>
<reference evidence="9 10" key="1">
    <citation type="submission" date="2022-10" db="EMBL/GenBank/DDBJ databases">
        <title>Sphingomonas sp.</title>
        <authorList>
            <person name="Jin C."/>
        </authorList>
    </citation>
    <scope>NUCLEOTIDE SEQUENCE [LARGE SCALE GENOMIC DNA]</scope>
    <source>
        <strain evidence="9 10">BN140010</strain>
    </source>
</reference>
<dbReference type="RefSeq" id="WP_264881515.1">
    <property type="nucleotide sequence ID" value="NZ_JAPDOB010000001.1"/>
</dbReference>
<keyword evidence="7" id="KW-0472">Membrane</keyword>
<keyword evidence="3" id="KW-0479">Metal-binding</keyword>
<evidence type="ECO:0000256" key="4">
    <source>
        <dbReference type="ARBA" id="ARBA00022801"/>
    </source>
</evidence>
<evidence type="ECO:0000256" key="2">
    <source>
        <dbReference type="ARBA" id="ARBA00022670"/>
    </source>
</evidence>
<evidence type="ECO:0000256" key="3">
    <source>
        <dbReference type="ARBA" id="ARBA00022723"/>
    </source>
</evidence>
<gene>
    <name evidence="9" type="ORF">OMW55_05785</name>
</gene>
<evidence type="ECO:0000256" key="1">
    <source>
        <dbReference type="ARBA" id="ARBA00001947"/>
    </source>
</evidence>
<keyword evidence="7" id="KW-0812">Transmembrane</keyword>
<proteinExistence type="predicted"/>
<evidence type="ECO:0000313" key="10">
    <source>
        <dbReference type="Proteomes" id="UP001526246"/>
    </source>
</evidence>
<keyword evidence="10" id="KW-1185">Reference proteome</keyword>
<comment type="cofactor">
    <cofactor evidence="1">
        <name>Zn(2+)</name>
        <dbReference type="ChEBI" id="CHEBI:29105"/>
    </cofactor>
</comment>
<evidence type="ECO:0000313" key="9">
    <source>
        <dbReference type="EMBL" id="MCW3797316.1"/>
    </source>
</evidence>
<dbReference type="InterPro" id="IPR050570">
    <property type="entry name" value="Cell_wall_metabolism_enzyme"/>
</dbReference>
<name>A0ABT3JE17_9SPHN</name>
<dbReference type="Proteomes" id="UP001526246">
    <property type="component" value="Unassembled WGS sequence"/>
</dbReference>
<evidence type="ECO:0000259" key="8">
    <source>
        <dbReference type="Pfam" id="PF01551"/>
    </source>
</evidence>
<feature type="domain" description="M23ase beta-sheet core" evidence="8">
    <location>
        <begin position="102"/>
        <end position="210"/>
    </location>
</feature>
<keyword evidence="6" id="KW-0482">Metalloprotease</keyword>
<dbReference type="InterPro" id="IPR011055">
    <property type="entry name" value="Dup_hybrid_motif"/>
</dbReference>
<dbReference type="InterPro" id="IPR016047">
    <property type="entry name" value="M23ase_b-sheet_dom"/>
</dbReference>
<comment type="caution">
    <text evidence="9">The sequence shown here is derived from an EMBL/GenBank/DDBJ whole genome shotgun (WGS) entry which is preliminary data.</text>
</comment>
<dbReference type="EMBL" id="JAPDOB010000001">
    <property type="protein sequence ID" value="MCW3797316.1"/>
    <property type="molecule type" value="Genomic_DNA"/>
</dbReference>
<feature type="transmembrane region" description="Helical" evidence="7">
    <location>
        <begin position="6"/>
        <end position="26"/>
    </location>
</feature>